<evidence type="ECO:0000256" key="3">
    <source>
        <dbReference type="ARBA" id="ARBA00022525"/>
    </source>
</evidence>
<dbReference type="PROSITE" id="PS00763">
    <property type="entry name" value="GLUTATHIONE_PEROXID_2"/>
    <property type="match status" value="1"/>
</dbReference>
<protein>
    <recommendedName>
        <fullName evidence="7">Glutathione peroxidase</fullName>
    </recommendedName>
</protein>
<dbReference type="Gene3D" id="3.40.30.10">
    <property type="entry name" value="Glutaredoxin"/>
    <property type="match status" value="1"/>
</dbReference>
<comment type="caution">
    <text evidence="8">The sequence shown here is derived from an EMBL/GenBank/DDBJ whole genome shotgun (WGS) entry which is preliminary data.</text>
</comment>
<evidence type="ECO:0000256" key="5">
    <source>
        <dbReference type="ARBA" id="ARBA00022729"/>
    </source>
</evidence>
<evidence type="ECO:0000313" key="9">
    <source>
        <dbReference type="Proteomes" id="UP000678393"/>
    </source>
</evidence>
<evidence type="ECO:0000256" key="1">
    <source>
        <dbReference type="ARBA" id="ARBA00004613"/>
    </source>
</evidence>
<evidence type="ECO:0000256" key="4">
    <source>
        <dbReference type="ARBA" id="ARBA00022559"/>
    </source>
</evidence>
<dbReference type="GO" id="GO:0004602">
    <property type="term" value="F:glutathione peroxidase activity"/>
    <property type="evidence" value="ECO:0007669"/>
    <property type="project" value="TreeGrafter"/>
</dbReference>
<keyword evidence="9" id="KW-1185">Reference proteome</keyword>
<keyword evidence="3" id="KW-0964">Secreted</keyword>
<comment type="similarity">
    <text evidence="2 7">Belongs to the glutathione peroxidase family.</text>
</comment>
<dbReference type="InterPro" id="IPR029760">
    <property type="entry name" value="GPX_CS"/>
</dbReference>
<dbReference type="EMBL" id="CAJHNH020008458">
    <property type="protein sequence ID" value="CAG5135807.1"/>
    <property type="molecule type" value="Genomic_DNA"/>
</dbReference>
<dbReference type="PIRSF" id="PIRSF000303">
    <property type="entry name" value="Glutathion_perox"/>
    <property type="match status" value="1"/>
</dbReference>
<keyword evidence="6 7" id="KW-0560">Oxidoreductase</keyword>
<dbReference type="PANTHER" id="PTHR11592">
    <property type="entry name" value="GLUTATHIONE PEROXIDASE"/>
    <property type="match status" value="1"/>
</dbReference>
<dbReference type="PANTHER" id="PTHR11592:SF88">
    <property type="entry name" value="GLUTATHIONE PEROXIDASE-RELATED"/>
    <property type="match status" value="1"/>
</dbReference>
<dbReference type="GO" id="GO:0005576">
    <property type="term" value="C:extracellular region"/>
    <property type="evidence" value="ECO:0007669"/>
    <property type="project" value="UniProtKB-SubCell"/>
</dbReference>
<proteinExistence type="inferred from homology"/>
<dbReference type="OrthoDB" id="446890at2759"/>
<dbReference type="Proteomes" id="UP000678393">
    <property type="component" value="Unassembled WGS sequence"/>
</dbReference>
<evidence type="ECO:0000256" key="7">
    <source>
        <dbReference type="RuleBase" id="RU000499"/>
    </source>
</evidence>
<comment type="subcellular location">
    <subcellularLocation>
        <location evidence="1">Secreted</location>
    </subcellularLocation>
</comment>
<dbReference type="Pfam" id="PF00255">
    <property type="entry name" value="GSHPx"/>
    <property type="match status" value="1"/>
</dbReference>
<keyword evidence="5" id="KW-0732">Signal</keyword>
<evidence type="ECO:0000256" key="6">
    <source>
        <dbReference type="ARBA" id="ARBA00023002"/>
    </source>
</evidence>
<name>A0A8S4A224_9EUPU</name>
<dbReference type="GO" id="GO:0006979">
    <property type="term" value="P:response to oxidative stress"/>
    <property type="evidence" value="ECO:0007669"/>
    <property type="project" value="InterPro"/>
</dbReference>
<sequence length="167" mass="19139">MNALLNEFPSSRFTILAFPCNQFGHQEPGKNGTEILNGLKYVRPGHGFQPHPNMHMLQKTAVNGDLQHGLYGYLKAFCPQPSTAQFNPRESFWEPIQVNDITWNFEKFIISPSGVPLYRFRPKVEPFDLKDLMKLLMAPLNNLNAQTQEIKLLLSSLDNVLIKRDKQ</sequence>
<dbReference type="InterPro" id="IPR036249">
    <property type="entry name" value="Thioredoxin-like_sf"/>
</dbReference>
<evidence type="ECO:0000313" key="8">
    <source>
        <dbReference type="EMBL" id="CAG5135807.1"/>
    </source>
</evidence>
<gene>
    <name evidence="8" type="ORF">CUNI_LOCUS21365</name>
</gene>
<dbReference type="PRINTS" id="PR01011">
    <property type="entry name" value="GLUTPROXDASE"/>
</dbReference>
<dbReference type="InterPro" id="IPR000889">
    <property type="entry name" value="Glutathione_peroxidase"/>
</dbReference>
<dbReference type="SUPFAM" id="SSF52833">
    <property type="entry name" value="Thioredoxin-like"/>
    <property type="match status" value="1"/>
</dbReference>
<reference evidence="8" key="1">
    <citation type="submission" date="2021-04" db="EMBL/GenBank/DDBJ databases">
        <authorList>
            <consortium name="Molecular Ecology Group"/>
        </authorList>
    </citation>
    <scope>NUCLEOTIDE SEQUENCE</scope>
</reference>
<accession>A0A8S4A224</accession>
<keyword evidence="4 7" id="KW-0575">Peroxidase</keyword>
<dbReference type="PROSITE" id="PS51355">
    <property type="entry name" value="GLUTATHIONE_PEROXID_3"/>
    <property type="match status" value="1"/>
</dbReference>
<organism evidence="8 9">
    <name type="scientific">Candidula unifasciata</name>
    <dbReference type="NCBI Taxonomy" id="100452"/>
    <lineage>
        <taxon>Eukaryota</taxon>
        <taxon>Metazoa</taxon>
        <taxon>Spiralia</taxon>
        <taxon>Lophotrochozoa</taxon>
        <taxon>Mollusca</taxon>
        <taxon>Gastropoda</taxon>
        <taxon>Heterobranchia</taxon>
        <taxon>Euthyneura</taxon>
        <taxon>Panpulmonata</taxon>
        <taxon>Eupulmonata</taxon>
        <taxon>Stylommatophora</taxon>
        <taxon>Helicina</taxon>
        <taxon>Helicoidea</taxon>
        <taxon>Geomitridae</taxon>
        <taxon>Candidula</taxon>
    </lineage>
</organism>
<dbReference type="AlphaFoldDB" id="A0A8S4A224"/>
<evidence type="ECO:0000256" key="2">
    <source>
        <dbReference type="ARBA" id="ARBA00006926"/>
    </source>
</evidence>